<proteinExistence type="predicted"/>
<dbReference type="SUPFAM" id="SSF54909">
    <property type="entry name" value="Dimeric alpha+beta barrel"/>
    <property type="match status" value="1"/>
</dbReference>
<organism evidence="2 3">
    <name type="scientific">Novosphingobium hassiacum</name>
    <dbReference type="NCBI Taxonomy" id="173676"/>
    <lineage>
        <taxon>Bacteria</taxon>
        <taxon>Pseudomonadati</taxon>
        <taxon>Pseudomonadota</taxon>
        <taxon>Alphaproteobacteria</taxon>
        <taxon>Sphingomonadales</taxon>
        <taxon>Sphingomonadaceae</taxon>
        <taxon>Novosphingobium</taxon>
    </lineage>
</organism>
<dbReference type="Pfam" id="PF07110">
    <property type="entry name" value="EthD"/>
    <property type="match status" value="1"/>
</dbReference>
<comment type="caution">
    <text evidence="2">The sequence shown here is derived from an EMBL/GenBank/DDBJ whole genome shotgun (WGS) entry which is preliminary data.</text>
</comment>
<accession>A0A7W6EXJ0</accession>
<evidence type="ECO:0000259" key="1">
    <source>
        <dbReference type="Pfam" id="PF07110"/>
    </source>
</evidence>
<dbReference type="EMBL" id="JACICY010000010">
    <property type="protein sequence ID" value="MBB3862130.1"/>
    <property type="molecule type" value="Genomic_DNA"/>
</dbReference>
<dbReference type="InterPro" id="IPR009799">
    <property type="entry name" value="EthD_dom"/>
</dbReference>
<sequence>MLKMIILIRKKPGMSRDDFIHHYETSHAVIGKRLLGHLWTKYVRNYPMSLMEYQPEENSVDDSYDAVTEIWFKDQADVDEMARIINIPENNRLILEDEEKFQDRIHTRLLMVEEIDNGTVLG</sequence>
<dbReference type="Proteomes" id="UP000562395">
    <property type="component" value="Unassembled WGS sequence"/>
</dbReference>
<dbReference type="Gene3D" id="3.30.70.100">
    <property type="match status" value="1"/>
</dbReference>
<protein>
    <submittedName>
        <fullName evidence="2">Uncharacterized protein (TIGR02118 family)</fullName>
    </submittedName>
</protein>
<gene>
    <name evidence="2" type="ORF">GGQ88_003428</name>
</gene>
<name>A0A7W6EXJ0_9SPHN</name>
<reference evidence="2 3" key="1">
    <citation type="submission" date="2020-08" db="EMBL/GenBank/DDBJ databases">
        <title>Genomic Encyclopedia of Type Strains, Phase IV (KMG-IV): sequencing the most valuable type-strain genomes for metagenomic binning, comparative biology and taxonomic classification.</title>
        <authorList>
            <person name="Goeker M."/>
        </authorList>
    </citation>
    <scope>NUCLEOTIDE SEQUENCE [LARGE SCALE GENOMIC DNA]</scope>
    <source>
        <strain evidence="2 3">DSM 14552</strain>
    </source>
</reference>
<dbReference type="NCBIfam" id="TIGR02118">
    <property type="entry name" value="EthD family reductase"/>
    <property type="match status" value="1"/>
</dbReference>
<dbReference type="RefSeq" id="WP_183614623.1">
    <property type="nucleotide sequence ID" value="NZ_JACICY010000010.1"/>
</dbReference>
<evidence type="ECO:0000313" key="3">
    <source>
        <dbReference type="Proteomes" id="UP000562395"/>
    </source>
</evidence>
<dbReference type="AlphaFoldDB" id="A0A7W6EXJ0"/>
<feature type="domain" description="EthD" evidence="1">
    <location>
        <begin position="11"/>
        <end position="104"/>
    </location>
</feature>
<dbReference type="GO" id="GO:0016491">
    <property type="term" value="F:oxidoreductase activity"/>
    <property type="evidence" value="ECO:0007669"/>
    <property type="project" value="InterPro"/>
</dbReference>
<evidence type="ECO:0000313" key="2">
    <source>
        <dbReference type="EMBL" id="MBB3862130.1"/>
    </source>
</evidence>
<dbReference type="InterPro" id="IPR011008">
    <property type="entry name" value="Dimeric_a/b-barrel"/>
</dbReference>
<keyword evidence="3" id="KW-1185">Reference proteome</keyword>